<feature type="repeat" description="TPR" evidence="1">
    <location>
        <begin position="89"/>
        <end position="122"/>
    </location>
</feature>
<accession>A0ABV3RR01</accession>
<dbReference type="Proteomes" id="UP001556098">
    <property type="component" value="Unassembled WGS sequence"/>
</dbReference>
<keyword evidence="2" id="KW-0732">Signal</keyword>
<keyword evidence="1" id="KW-0802">TPR repeat</keyword>
<protein>
    <recommendedName>
        <fullName evidence="5">Tetratricopeptide repeat protein</fullName>
    </recommendedName>
</protein>
<evidence type="ECO:0000256" key="2">
    <source>
        <dbReference type="SAM" id="SignalP"/>
    </source>
</evidence>
<evidence type="ECO:0000313" key="3">
    <source>
        <dbReference type="EMBL" id="MEW9921443.1"/>
    </source>
</evidence>
<proteinExistence type="predicted"/>
<dbReference type="EMBL" id="JBFNXX010000015">
    <property type="protein sequence ID" value="MEW9921443.1"/>
    <property type="molecule type" value="Genomic_DNA"/>
</dbReference>
<keyword evidence="4" id="KW-1185">Reference proteome</keyword>
<feature type="signal peptide" evidence="2">
    <location>
        <begin position="1"/>
        <end position="21"/>
    </location>
</feature>
<dbReference type="InterPro" id="IPR011990">
    <property type="entry name" value="TPR-like_helical_dom_sf"/>
</dbReference>
<reference evidence="3 4" key="1">
    <citation type="submission" date="2024-07" db="EMBL/GenBank/DDBJ databases">
        <title>Marimonas sp.nov., isolated from tidal-flat sediment.</title>
        <authorList>
            <person name="Jayan J.N."/>
            <person name="Lee S.S."/>
        </authorList>
    </citation>
    <scope>NUCLEOTIDE SEQUENCE [LARGE SCALE GENOMIC DNA]</scope>
    <source>
        <strain evidence="3 4">MJW-29</strain>
    </source>
</reference>
<evidence type="ECO:0008006" key="5">
    <source>
        <dbReference type="Google" id="ProtNLM"/>
    </source>
</evidence>
<organism evidence="3 4">
    <name type="scientific">Sulfitobacter sediminis</name>
    <dbReference type="NCBI Taxonomy" id="3234186"/>
    <lineage>
        <taxon>Bacteria</taxon>
        <taxon>Pseudomonadati</taxon>
        <taxon>Pseudomonadota</taxon>
        <taxon>Alphaproteobacteria</taxon>
        <taxon>Rhodobacterales</taxon>
        <taxon>Roseobacteraceae</taxon>
        <taxon>Sulfitobacter</taxon>
    </lineage>
</organism>
<dbReference type="InterPro" id="IPR019734">
    <property type="entry name" value="TPR_rpt"/>
</dbReference>
<name>A0ABV3RR01_9RHOB</name>
<dbReference type="PROSITE" id="PS50005">
    <property type="entry name" value="TPR"/>
    <property type="match status" value="1"/>
</dbReference>
<dbReference type="Gene3D" id="1.25.40.10">
    <property type="entry name" value="Tetratricopeptide repeat domain"/>
    <property type="match status" value="1"/>
</dbReference>
<evidence type="ECO:0000256" key="1">
    <source>
        <dbReference type="PROSITE-ProRule" id="PRU00339"/>
    </source>
</evidence>
<evidence type="ECO:0000313" key="4">
    <source>
        <dbReference type="Proteomes" id="UP001556098"/>
    </source>
</evidence>
<comment type="caution">
    <text evidence="3">The sequence shown here is derived from an EMBL/GenBank/DDBJ whole genome shotgun (WGS) entry which is preliminary data.</text>
</comment>
<dbReference type="SUPFAM" id="SSF48452">
    <property type="entry name" value="TPR-like"/>
    <property type="match status" value="1"/>
</dbReference>
<dbReference type="RefSeq" id="WP_367879141.1">
    <property type="nucleotide sequence ID" value="NZ_JBFNXX010000015.1"/>
</dbReference>
<feature type="chain" id="PRO_5046711375" description="Tetratricopeptide repeat protein" evidence="2">
    <location>
        <begin position="22"/>
        <end position="175"/>
    </location>
</feature>
<gene>
    <name evidence="3" type="ORF">AB2B41_17680</name>
</gene>
<sequence>MKKLILASALALPFAATAALAAGGGNETAPPKPKCEEGKIYDKKTKTCVNAQDSNLDIDSLYENLRELAHAGRYDDAQTVLAQMPQDDDRTLTYLGFTSRKMGQMDLAMTYYERALAVNPANVLARSYMGQGFVEQGKIQLALAQLHEIRAQGGSGTWAETSLRNAIATGRTYSY</sequence>